<dbReference type="GO" id="GO:0005737">
    <property type="term" value="C:cytoplasm"/>
    <property type="evidence" value="ECO:0007669"/>
    <property type="project" value="TreeGrafter"/>
</dbReference>
<comment type="catalytic activity">
    <reaction evidence="9">
        <text>O-phospho-L-serine + H2O = L-serine + phosphate</text>
        <dbReference type="Rhea" id="RHEA:21208"/>
        <dbReference type="ChEBI" id="CHEBI:15377"/>
        <dbReference type="ChEBI" id="CHEBI:33384"/>
        <dbReference type="ChEBI" id="CHEBI:43474"/>
        <dbReference type="ChEBI" id="CHEBI:57524"/>
        <dbReference type="EC" id="3.1.3.3"/>
    </reaction>
</comment>
<evidence type="ECO:0000256" key="6">
    <source>
        <dbReference type="ARBA" id="ARBA00022801"/>
    </source>
</evidence>
<proteinExistence type="predicted"/>
<comment type="pathway">
    <text evidence="2">Amino-acid biosynthesis; L-serine biosynthesis; L-serine from 3-phospho-D-glycerate: step 3/3.</text>
</comment>
<evidence type="ECO:0000256" key="4">
    <source>
        <dbReference type="ARBA" id="ARBA00022605"/>
    </source>
</evidence>
<dbReference type="GO" id="GO:0000287">
    <property type="term" value="F:magnesium ion binding"/>
    <property type="evidence" value="ECO:0007669"/>
    <property type="project" value="TreeGrafter"/>
</dbReference>
<keyword evidence="4" id="KW-0028">Amino-acid biosynthesis</keyword>
<keyword evidence="8" id="KW-0718">Serine biosynthesis</keyword>
<dbReference type="GO" id="GO:0036424">
    <property type="term" value="F:L-phosphoserine phosphatase activity"/>
    <property type="evidence" value="ECO:0007669"/>
    <property type="project" value="TreeGrafter"/>
</dbReference>
<dbReference type="NCBIfam" id="TIGR01488">
    <property type="entry name" value="HAD-SF-IB"/>
    <property type="match status" value="1"/>
</dbReference>
<dbReference type="InterPro" id="IPR023214">
    <property type="entry name" value="HAD_sf"/>
</dbReference>
<organism evidence="11 12">
    <name type="scientific">Candidatus Kaiserbacteria bacterium CG10_big_fil_rev_8_21_14_0_10_44_10</name>
    <dbReference type="NCBI Taxonomy" id="1974606"/>
    <lineage>
        <taxon>Bacteria</taxon>
        <taxon>Candidatus Kaiseribacteriota</taxon>
    </lineage>
</organism>
<dbReference type="GO" id="GO:0006564">
    <property type="term" value="P:L-serine biosynthetic process"/>
    <property type="evidence" value="ECO:0007669"/>
    <property type="project" value="UniProtKB-KW"/>
</dbReference>
<name>A0A2H0UHG8_9BACT</name>
<evidence type="ECO:0000256" key="10">
    <source>
        <dbReference type="ARBA" id="ARBA00048523"/>
    </source>
</evidence>
<evidence type="ECO:0000256" key="5">
    <source>
        <dbReference type="ARBA" id="ARBA00022723"/>
    </source>
</evidence>
<evidence type="ECO:0000256" key="8">
    <source>
        <dbReference type="ARBA" id="ARBA00023299"/>
    </source>
</evidence>
<dbReference type="InterPro" id="IPR036412">
    <property type="entry name" value="HAD-like_sf"/>
</dbReference>
<comment type="caution">
    <text evidence="11">The sequence shown here is derived from an EMBL/GenBank/DDBJ whole genome shotgun (WGS) entry which is preliminary data.</text>
</comment>
<dbReference type="Proteomes" id="UP000229612">
    <property type="component" value="Unassembled WGS sequence"/>
</dbReference>
<evidence type="ECO:0000256" key="1">
    <source>
        <dbReference type="ARBA" id="ARBA00001946"/>
    </source>
</evidence>
<dbReference type="NCBIfam" id="TIGR01490">
    <property type="entry name" value="HAD-SF-IB-hyp1"/>
    <property type="match status" value="1"/>
</dbReference>
<gene>
    <name evidence="11" type="ORF">COU14_02230</name>
</gene>
<dbReference type="Pfam" id="PF12710">
    <property type="entry name" value="HAD"/>
    <property type="match status" value="1"/>
</dbReference>
<dbReference type="AlphaFoldDB" id="A0A2H0UHG8"/>
<dbReference type="Gene3D" id="3.40.50.1000">
    <property type="entry name" value="HAD superfamily/HAD-like"/>
    <property type="match status" value="1"/>
</dbReference>
<keyword evidence="5" id="KW-0479">Metal-binding</keyword>
<dbReference type="Gene3D" id="1.20.1440.100">
    <property type="entry name" value="SG protein - dephosphorylation function"/>
    <property type="match status" value="1"/>
</dbReference>
<evidence type="ECO:0000256" key="2">
    <source>
        <dbReference type="ARBA" id="ARBA00005135"/>
    </source>
</evidence>
<dbReference type="InterPro" id="IPR050582">
    <property type="entry name" value="HAD-like_SerB"/>
</dbReference>
<dbReference type="InterPro" id="IPR006385">
    <property type="entry name" value="HAD_hydro_SerB1"/>
</dbReference>
<evidence type="ECO:0000313" key="12">
    <source>
        <dbReference type="Proteomes" id="UP000229612"/>
    </source>
</evidence>
<keyword evidence="6 11" id="KW-0378">Hydrolase</keyword>
<dbReference type="PANTHER" id="PTHR43344:SF2">
    <property type="entry name" value="PHOSPHOSERINE PHOSPHATASE"/>
    <property type="match status" value="1"/>
</dbReference>
<keyword evidence="7" id="KW-0460">Magnesium</keyword>
<comment type="catalytic activity">
    <reaction evidence="10">
        <text>O-phospho-D-serine + H2O = D-serine + phosphate</text>
        <dbReference type="Rhea" id="RHEA:24873"/>
        <dbReference type="ChEBI" id="CHEBI:15377"/>
        <dbReference type="ChEBI" id="CHEBI:35247"/>
        <dbReference type="ChEBI" id="CHEBI:43474"/>
        <dbReference type="ChEBI" id="CHEBI:58680"/>
        <dbReference type="EC" id="3.1.3.3"/>
    </reaction>
</comment>
<evidence type="ECO:0000313" key="11">
    <source>
        <dbReference type="EMBL" id="PIR85848.1"/>
    </source>
</evidence>
<evidence type="ECO:0000256" key="7">
    <source>
        <dbReference type="ARBA" id="ARBA00022842"/>
    </source>
</evidence>
<accession>A0A2H0UHG8</accession>
<evidence type="ECO:0000256" key="3">
    <source>
        <dbReference type="ARBA" id="ARBA00012640"/>
    </source>
</evidence>
<dbReference type="EMBL" id="PFBG01000024">
    <property type="protein sequence ID" value="PIR85848.1"/>
    <property type="molecule type" value="Genomic_DNA"/>
</dbReference>
<sequence>MQKPVAFFDIDGTLFRSSLLIELVDRLLDAGVFPKETGEEFAELKRSWQDREGEYESYINAVVKVFRQNLKGVFYGDLADIGREVVAERNKRVYRYTRDLIQDLKAEGYFLVAISQSPKTILDDFCRQYGFDKVYGRIYELGPQDRFTGEVTDEHLISNKANIIARVLEDKSLTSKRSVGVGDTEGDIPLLESVERPICFNPNQRLFDYAKRLDWPVVVERKDVIYEL</sequence>
<evidence type="ECO:0000256" key="9">
    <source>
        <dbReference type="ARBA" id="ARBA00048138"/>
    </source>
</evidence>
<reference evidence="12" key="1">
    <citation type="submission" date="2017-09" db="EMBL/GenBank/DDBJ databases">
        <title>Depth-based differentiation of microbial function through sediment-hosted aquifers and enrichment of novel symbionts in the deep terrestrial subsurface.</title>
        <authorList>
            <person name="Probst A.J."/>
            <person name="Ladd B."/>
            <person name="Jarett J.K."/>
            <person name="Geller-Mcgrath D.E."/>
            <person name="Sieber C.M.K."/>
            <person name="Emerson J.B."/>
            <person name="Anantharaman K."/>
            <person name="Thomas B.C."/>
            <person name="Malmstrom R."/>
            <person name="Stieglmeier M."/>
            <person name="Klingl A."/>
            <person name="Woyke T."/>
            <person name="Ryan C.M."/>
            <person name="Banfield J.F."/>
        </authorList>
    </citation>
    <scope>NUCLEOTIDE SEQUENCE [LARGE SCALE GENOMIC DNA]</scope>
</reference>
<dbReference type="SUPFAM" id="SSF56784">
    <property type="entry name" value="HAD-like"/>
    <property type="match status" value="1"/>
</dbReference>
<dbReference type="EC" id="3.1.3.3" evidence="3"/>
<comment type="cofactor">
    <cofactor evidence="1">
        <name>Mg(2+)</name>
        <dbReference type="ChEBI" id="CHEBI:18420"/>
    </cofactor>
</comment>
<protein>
    <recommendedName>
        <fullName evidence="3">phosphoserine phosphatase</fullName>
        <ecNumber evidence="3">3.1.3.3</ecNumber>
    </recommendedName>
</protein>
<dbReference type="PANTHER" id="PTHR43344">
    <property type="entry name" value="PHOSPHOSERINE PHOSPHATASE"/>
    <property type="match status" value="1"/>
</dbReference>